<feature type="transmembrane region" description="Helical" evidence="1">
    <location>
        <begin position="156"/>
        <end position="184"/>
    </location>
</feature>
<proteinExistence type="predicted"/>
<sequence>MIALRRGAIAALAVATATSLAVGLAQAAPDPAGVVRANVQHNAEDVKVEVFGGALAVETVGVGESYLVVRNQAGTTVEKVPLQFRGPANKVYQVDTTVAGRTATLTPSKAAVAAYAGARNEAARAIRGPRNKQERDDEALSRMTQEMAAAMTLSSIIGLSIGLVIGVVAGIVLGCFVSLCVAAIPFAIAGGGLGSILGVVLGGGGGAVVAFQKYLDTVNSPFKPQYDKNGPGAPVKPKKKN</sequence>
<organism evidence="4 5">
    <name type="scientific">Gordonia defluvii</name>
    <dbReference type="NCBI Taxonomy" id="283718"/>
    <lineage>
        <taxon>Bacteria</taxon>
        <taxon>Bacillati</taxon>
        <taxon>Actinomycetota</taxon>
        <taxon>Actinomycetes</taxon>
        <taxon>Mycobacteriales</taxon>
        <taxon>Gordoniaceae</taxon>
        <taxon>Gordonia</taxon>
    </lineage>
</organism>
<keyword evidence="1" id="KW-1133">Transmembrane helix</keyword>
<evidence type="ECO:0000313" key="5">
    <source>
        <dbReference type="Proteomes" id="UP001501035"/>
    </source>
</evidence>
<feature type="domain" description="DUF8020" evidence="3">
    <location>
        <begin position="36"/>
        <end position="109"/>
    </location>
</feature>
<evidence type="ECO:0000256" key="2">
    <source>
        <dbReference type="SAM" id="SignalP"/>
    </source>
</evidence>
<reference evidence="5" key="1">
    <citation type="journal article" date="2019" name="Int. J. Syst. Evol. Microbiol.">
        <title>The Global Catalogue of Microorganisms (GCM) 10K type strain sequencing project: providing services to taxonomists for standard genome sequencing and annotation.</title>
        <authorList>
            <consortium name="The Broad Institute Genomics Platform"/>
            <consortium name="The Broad Institute Genome Sequencing Center for Infectious Disease"/>
            <person name="Wu L."/>
            <person name="Ma J."/>
        </authorList>
    </citation>
    <scope>NUCLEOTIDE SEQUENCE [LARGE SCALE GENOMIC DNA]</scope>
    <source>
        <strain evidence="5">JCM 14234</strain>
    </source>
</reference>
<dbReference type="EMBL" id="BAAAVS010000006">
    <property type="protein sequence ID" value="GAA3026088.1"/>
    <property type="molecule type" value="Genomic_DNA"/>
</dbReference>
<keyword evidence="1" id="KW-0472">Membrane</keyword>
<feature type="chain" id="PRO_5046846978" description="DUF8020 domain-containing protein" evidence="2">
    <location>
        <begin position="28"/>
        <end position="241"/>
    </location>
</feature>
<dbReference type="Pfam" id="PF26059">
    <property type="entry name" value="DUF8020"/>
    <property type="match status" value="1"/>
</dbReference>
<comment type="caution">
    <text evidence="4">The sequence shown here is derived from an EMBL/GenBank/DDBJ whole genome shotgun (WGS) entry which is preliminary data.</text>
</comment>
<evidence type="ECO:0000259" key="3">
    <source>
        <dbReference type="Pfam" id="PF26059"/>
    </source>
</evidence>
<feature type="signal peptide" evidence="2">
    <location>
        <begin position="1"/>
        <end position="27"/>
    </location>
</feature>
<accession>A0ABP6KX53</accession>
<keyword evidence="5" id="KW-1185">Reference proteome</keyword>
<keyword evidence="2" id="KW-0732">Signal</keyword>
<dbReference type="InterPro" id="IPR058333">
    <property type="entry name" value="DUF8020"/>
</dbReference>
<dbReference type="RefSeq" id="WP_290705922.1">
    <property type="nucleotide sequence ID" value="NZ_BAAAVS010000006.1"/>
</dbReference>
<feature type="transmembrane region" description="Helical" evidence="1">
    <location>
        <begin position="196"/>
        <end position="215"/>
    </location>
</feature>
<keyword evidence="1" id="KW-0812">Transmembrane</keyword>
<name>A0ABP6KX53_9ACTN</name>
<evidence type="ECO:0000313" key="4">
    <source>
        <dbReference type="EMBL" id="GAA3026088.1"/>
    </source>
</evidence>
<dbReference type="Proteomes" id="UP001501035">
    <property type="component" value="Unassembled WGS sequence"/>
</dbReference>
<protein>
    <recommendedName>
        <fullName evidence="3">DUF8020 domain-containing protein</fullName>
    </recommendedName>
</protein>
<gene>
    <name evidence="4" type="ORF">GCM10010528_04840</name>
</gene>
<evidence type="ECO:0000256" key="1">
    <source>
        <dbReference type="SAM" id="Phobius"/>
    </source>
</evidence>